<evidence type="ECO:0000313" key="2">
    <source>
        <dbReference type="Proteomes" id="UP000828941"/>
    </source>
</evidence>
<dbReference type="Proteomes" id="UP000828941">
    <property type="component" value="Chromosome 9"/>
</dbReference>
<proteinExistence type="predicted"/>
<evidence type="ECO:0000313" key="1">
    <source>
        <dbReference type="EMBL" id="KAI4323231.1"/>
    </source>
</evidence>
<protein>
    <submittedName>
        <fullName evidence="1">Uncharacterized protein</fullName>
    </submittedName>
</protein>
<organism evidence="1 2">
    <name type="scientific">Bauhinia variegata</name>
    <name type="common">Purple orchid tree</name>
    <name type="synonym">Phanera variegata</name>
    <dbReference type="NCBI Taxonomy" id="167791"/>
    <lineage>
        <taxon>Eukaryota</taxon>
        <taxon>Viridiplantae</taxon>
        <taxon>Streptophyta</taxon>
        <taxon>Embryophyta</taxon>
        <taxon>Tracheophyta</taxon>
        <taxon>Spermatophyta</taxon>
        <taxon>Magnoliopsida</taxon>
        <taxon>eudicotyledons</taxon>
        <taxon>Gunneridae</taxon>
        <taxon>Pentapetalae</taxon>
        <taxon>rosids</taxon>
        <taxon>fabids</taxon>
        <taxon>Fabales</taxon>
        <taxon>Fabaceae</taxon>
        <taxon>Cercidoideae</taxon>
        <taxon>Cercideae</taxon>
        <taxon>Bauhiniinae</taxon>
        <taxon>Bauhinia</taxon>
    </lineage>
</organism>
<dbReference type="EMBL" id="CM039434">
    <property type="protein sequence ID" value="KAI4323231.1"/>
    <property type="molecule type" value="Genomic_DNA"/>
</dbReference>
<comment type="caution">
    <text evidence="1">The sequence shown here is derived from an EMBL/GenBank/DDBJ whole genome shotgun (WGS) entry which is preliminary data.</text>
</comment>
<name>A0ACB9MHR7_BAUVA</name>
<sequence>MRNPNSYIVKSFRQLASDFEKNLSLISFLGPSLDPLDLQVVGCSNGFWFRAIDIILLDILMDACTTSATRIRDSHCQHPSQIQGPYWRPNSLNADIFTSETGQWNRTVVYLPQCYKDFELDVFFPTIAHGGKLYMKGRSNDSILVYDPFHGDNQFHVLPLTGPCKGNRVEENHLLGYFKIRGIPAAPKGVPKIVVIIEISTANALTVYAALKKLDTGEPTTPAMDVKMPLSTVNDGHIKFQMP</sequence>
<accession>A0ACB9MHR7</accession>
<gene>
    <name evidence="1" type="ORF">L6164_022853</name>
</gene>
<reference evidence="1 2" key="1">
    <citation type="journal article" date="2022" name="DNA Res.">
        <title>Chromosomal-level genome assembly of the orchid tree Bauhinia variegata (Leguminosae; Cercidoideae) supports the allotetraploid origin hypothesis of Bauhinia.</title>
        <authorList>
            <person name="Zhong Y."/>
            <person name="Chen Y."/>
            <person name="Zheng D."/>
            <person name="Pang J."/>
            <person name="Liu Y."/>
            <person name="Luo S."/>
            <person name="Meng S."/>
            <person name="Qian L."/>
            <person name="Wei D."/>
            <person name="Dai S."/>
            <person name="Zhou R."/>
        </authorList>
    </citation>
    <scope>NUCLEOTIDE SEQUENCE [LARGE SCALE GENOMIC DNA]</scope>
    <source>
        <strain evidence="1">BV-YZ2020</strain>
    </source>
</reference>
<keyword evidence="2" id="KW-1185">Reference proteome</keyword>